<proteinExistence type="inferred from homology"/>
<dbReference type="GO" id="GO:0009360">
    <property type="term" value="C:DNA polymerase III complex"/>
    <property type="evidence" value="ECO:0007669"/>
    <property type="project" value="InterPro"/>
</dbReference>
<dbReference type="InterPro" id="IPR027417">
    <property type="entry name" value="P-loop_NTPase"/>
</dbReference>
<organism evidence="11 12">
    <name type="scientific">Hydrogenispora ethanolica</name>
    <dbReference type="NCBI Taxonomy" id="1082276"/>
    <lineage>
        <taxon>Bacteria</taxon>
        <taxon>Bacillati</taxon>
        <taxon>Bacillota</taxon>
        <taxon>Hydrogenispora</taxon>
    </lineage>
</organism>
<evidence type="ECO:0000256" key="2">
    <source>
        <dbReference type="ARBA" id="ARBA00017703"/>
    </source>
</evidence>
<dbReference type="PROSITE" id="PS50176">
    <property type="entry name" value="ARM_REPEAT"/>
    <property type="match status" value="1"/>
</dbReference>
<sequence>MNRNDFFKQVSEGRLLPAYLFLGEEKLFHEELFQAAAARLVAPADLAFNLIRMPAGETSPEELLGQMETPPFFGGARLVRLEGLEESGHGLEEALLKGISRLADGVYLFASALKLDGRKKIHQELTRHLNVVDCAKITPNELPFWLKQRSEKLGLKLTPPQQRTMIERLGPNLLRIRTELEKLQTFLGGRSAPSDAELDALIPGEPEPDIFGLIDAVAQRNPRLGLPRLVELLDSGENETKILATLSRQFRNITAALTARAAGVTAKALAGTLGINPYVAEKSFSQASRFTLAELARISERLVAADYRMKSGQREPRLELELAVVEICSFT</sequence>
<dbReference type="GO" id="GO:0003887">
    <property type="term" value="F:DNA-directed DNA polymerase activity"/>
    <property type="evidence" value="ECO:0007669"/>
    <property type="project" value="UniProtKB-KW"/>
</dbReference>
<dbReference type="SUPFAM" id="SSF52540">
    <property type="entry name" value="P-loop containing nucleoside triphosphate hydrolases"/>
    <property type="match status" value="1"/>
</dbReference>
<dbReference type="Gene3D" id="1.20.272.10">
    <property type="match status" value="1"/>
</dbReference>
<dbReference type="InterPro" id="IPR010372">
    <property type="entry name" value="DNA_pol3_delta_N"/>
</dbReference>
<dbReference type="InterPro" id="IPR005790">
    <property type="entry name" value="DNA_polIII_delta"/>
</dbReference>
<dbReference type="Gene3D" id="1.10.8.60">
    <property type="match status" value="1"/>
</dbReference>
<dbReference type="Gene3D" id="3.40.50.300">
    <property type="entry name" value="P-loop containing nucleotide triphosphate hydrolases"/>
    <property type="match status" value="1"/>
</dbReference>
<reference evidence="11 12" key="1">
    <citation type="submission" date="2019-03" db="EMBL/GenBank/DDBJ databases">
        <title>Genomic Encyclopedia of Type Strains, Phase IV (KMG-IV): sequencing the most valuable type-strain genomes for metagenomic binning, comparative biology and taxonomic classification.</title>
        <authorList>
            <person name="Goeker M."/>
        </authorList>
    </citation>
    <scope>NUCLEOTIDE SEQUENCE [LARGE SCALE GENOMIC DNA]</scope>
    <source>
        <strain evidence="11 12">LX-B</strain>
    </source>
</reference>
<name>A0A4R1RKY0_HYDET</name>
<dbReference type="InterPro" id="IPR008921">
    <property type="entry name" value="DNA_pol3_clamp-load_cplx_C"/>
</dbReference>
<dbReference type="InterPro" id="IPR000225">
    <property type="entry name" value="Armadillo"/>
</dbReference>
<evidence type="ECO:0000256" key="3">
    <source>
        <dbReference type="ARBA" id="ARBA00022679"/>
    </source>
</evidence>
<dbReference type="EMBL" id="SLUN01000015">
    <property type="protein sequence ID" value="TCL66510.1"/>
    <property type="molecule type" value="Genomic_DNA"/>
</dbReference>
<keyword evidence="6" id="KW-0239">DNA-directed DNA polymerase</keyword>
<dbReference type="Pfam" id="PF21694">
    <property type="entry name" value="DNA_pol3_delta_C"/>
    <property type="match status" value="1"/>
</dbReference>
<dbReference type="InterPro" id="IPR048466">
    <property type="entry name" value="DNA_pol3_delta-like_C"/>
</dbReference>
<dbReference type="OrthoDB" id="9775929at2"/>
<protein>
    <recommendedName>
        <fullName evidence="2">DNA polymerase III subunit delta</fullName>
        <ecNumber evidence="1">2.7.7.7</ecNumber>
    </recommendedName>
</protein>
<evidence type="ECO:0000313" key="11">
    <source>
        <dbReference type="EMBL" id="TCL66510.1"/>
    </source>
</evidence>
<dbReference type="EC" id="2.7.7.7" evidence="1"/>
<keyword evidence="12" id="KW-1185">Reference proteome</keyword>
<dbReference type="RefSeq" id="WP_132014751.1">
    <property type="nucleotide sequence ID" value="NZ_SLUN01000015.1"/>
</dbReference>
<evidence type="ECO:0000256" key="7">
    <source>
        <dbReference type="ARBA" id="ARBA00034754"/>
    </source>
</evidence>
<dbReference type="Pfam" id="PF06144">
    <property type="entry name" value="DNA_pol3_delta"/>
    <property type="match status" value="1"/>
</dbReference>
<dbReference type="PANTHER" id="PTHR34388">
    <property type="entry name" value="DNA POLYMERASE III SUBUNIT DELTA"/>
    <property type="match status" value="1"/>
</dbReference>
<dbReference type="GO" id="GO:0003677">
    <property type="term" value="F:DNA binding"/>
    <property type="evidence" value="ECO:0007669"/>
    <property type="project" value="InterPro"/>
</dbReference>
<evidence type="ECO:0000259" key="9">
    <source>
        <dbReference type="Pfam" id="PF06144"/>
    </source>
</evidence>
<dbReference type="NCBIfam" id="TIGR01128">
    <property type="entry name" value="holA"/>
    <property type="match status" value="1"/>
</dbReference>
<evidence type="ECO:0000256" key="1">
    <source>
        <dbReference type="ARBA" id="ARBA00012417"/>
    </source>
</evidence>
<dbReference type="GO" id="GO:0006261">
    <property type="term" value="P:DNA-templated DNA replication"/>
    <property type="evidence" value="ECO:0007669"/>
    <property type="project" value="TreeGrafter"/>
</dbReference>
<comment type="catalytic activity">
    <reaction evidence="8">
        <text>DNA(n) + a 2'-deoxyribonucleoside 5'-triphosphate = DNA(n+1) + diphosphate</text>
        <dbReference type="Rhea" id="RHEA:22508"/>
        <dbReference type="Rhea" id="RHEA-COMP:17339"/>
        <dbReference type="Rhea" id="RHEA-COMP:17340"/>
        <dbReference type="ChEBI" id="CHEBI:33019"/>
        <dbReference type="ChEBI" id="CHEBI:61560"/>
        <dbReference type="ChEBI" id="CHEBI:173112"/>
        <dbReference type="EC" id="2.7.7.7"/>
    </reaction>
</comment>
<dbReference type="AlphaFoldDB" id="A0A4R1RKY0"/>
<keyword evidence="3" id="KW-0808">Transferase</keyword>
<keyword evidence="5" id="KW-0235">DNA replication</keyword>
<dbReference type="Proteomes" id="UP000295008">
    <property type="component" value="Unassembled WGS sequence"/>
</dbReference>
<evidence type="ECO:0000313" key="12">
    <source>
        <dbReference type="Proteomes" id="UP000295008"/>
    </source>
</evidence>
<dbReference type="SUPFAM" id="SSF48019">
    <property type="entry name" value="post-AAA+ oligomerization domain-like"/>
    <property type="match status" value="1"/>
</dbReference>
<gene>
    <name evidence="11" type="ORF">EDC14_101553</name>
</gene>
<feature type="domain" description="DNA polymerase III delta N-terminal" evidence="9">
    <location>
        <begin position="19"/>
        <end position="134"/>
    </location>
</feature>
<accession>A0A4R1RKY0</accession>
<evidence type="ECO:0000256" key="5">
    <source>
        <dbReference type="ARBA" id="ARBA00022705"/>
    </source>
</evidence>
<dbReference type="PANTHER" id="PTHR34388:SF1">
    <property type="entry name" value="DNA POLYMERASE III SUBUNIT DELTA"/>
    <property type="match status" value="1"/>
</dbReference>
<keyword evidence="4" id="KW-0548">Nucleotidyltransferase</keyword>
<evidence type="ECO:0000256" key="4">
    <source>
        <dbReference type="ARBA" id="ARBA00022695"/>
    </source>
</evidence>
<comment type="similarity">
    <text evidence="7">Belongs to the DNA polymerase HolA subunit family.</text>
</comment>
<feature type="domain" description="DNA polymerase III delta subunit-like C-terminal" evidence="10">
    <location>
        <begin position="208"/>
        <end position="326"/>
    </location>
</feature>
<comment type="caution">
    <text evidence="11">The sequence shown here is derived from an EMBL/GenBank/DDBJ whole genome shotgun (WGS) entry which is preliminary data.</text>
</comment>
<evidence type="ECO:0000256" key="6">
    <source>
        <dbReference type="ARBA" id="ARBA00022932"/>
    </source>
</evidence>
<evidence type="ECO:0000259" key="10">
    <source>
        <dbReference type="Pfam" id="PF21694"/>
    </source>
</evidence>
<evidence type="ECO:0000256" key="8">
    <source>
        <dbReference type="ARBA" id="ARBA00049244"/>
    </source>
</evidence>